<dbReference type="CDD" id="cd11289">
    <property type="entry name" value="gelsolin_S2_like"/>
    <property type="match status" value="1"/>
</dbReference>
<dbReference type="PRINTS" id="PR00597">
    <property type="entry name" value="GELSOLIN"/>
</dbReference>
<dbReference type="PANTHER" id="PTHR11977">
    <property type="entry name" value="VILLIN"/>
    <property type="match status" value="1"/>
</dbReference>
<dbReference type="GeneID" id="105119858"/>
<evidence type="ECO:0000256" key="1">
    <source>
        <dbReference type="ARBA" id="ARBA00022467"/>
    </source>
</evidence>
<evidence type="ECO:0000313" key="7">
    <source>
        <dbReference type="RefSeq" id="XP_011016355.1"/>
    </source>
</evidence>
<dbReference type="CDD" id="cd11290">
    <property type="entry name" value="gelsolin_S1_like"/>
    <property type="match status" value="1"/>
</dbReference>
<dbReference type="InterPro" id="IPR029006">
    <property type="entry name" value="ADF-H/Gelsolin-like_dom_sf"/>
</dbReference>
<dbReference type="KEGG" id="peu:105119858"/>
<keyword evidence="1" id="KW-0117">Actin capping</keyword>
<dbReference type="InterPro" id="IPR007122">
    <property type="entry name" value="Villin/Gelsolin"/>
</dbReference>
<dbReference type="CDD" id="cd11292">
    <property type="entry name" value="gelsolin_S3_like"/>
    <property type="match status" value="1"/>
</dbReference>
<keyword evidence="5" id="KW-1185">Reference proteome</keyword>
<dbReference type="SUPFAM" id="SSF47050">
    <property type="entry name" value="VHP, Villin headpiece domain"/>
    <property type="match status" value="1"/>
</dbReference>
<feature type="compositionally biased region" description="Polar residues" evidence="3">
    <location>
        <begin position="816"/>
        <end position="849"/>
    </location>
</feature>
<dbReference type="GO" id="GO:0007015">
    <property type="term" value="P:actin filament organization"/>
    <property type="evidence" value="ECO:0007669"/>
    <property type="project" value="UniProtKB-ARBA"/>
</dbReference>
<sequence length="955" mass="107595">MFFEVINCFFFFLNDIRPVFSGFVIWCVEKQLRLVPVPKSLHGKFYSGNSYVVLSTVVPRSGPPQHDIHYWLGKDANEVESTLASDKALELDSALGSCTVQYKEVQGQETEKFLSYFKPCVIPIEGVFSSDSGQLNGESYKISLLTCKGEHVVSVKEVPFSRSSLNHNDVFILDTASKIFLFSGCNSSTQERAKALEVVQYIKENKHGGTCEVATVEDGKLVGDPEVGEFWSFFGGYAPIPRDSPCVEKHTDSPFSQLFWITAQAKLCPCEGSSLNKEMLETNKCYMLDCGAEIFVWMGRNTSITERKKSISVTEDLLRNQGRSMATHLTFLTEGLETSIFRSYFKNWPQVVEPKLYEEGRGKVAAIFKQQGYDVKELPDEEDCQPYINCRGKLKVWRINGEQLTLIPDPEQTKLFSGDCYIVQYTYPGNGRDEHLFYAWLGRDSVPDDRADAISHMNAIADSSKRDPVLVQVIQDKEPLLFFSIFQAVIIFKGGLSKRYKNLIAEKGILDETYDEQKTALFRVQGISPENMQAIQVDQVSNSLNSSYCYILQTGTSVFTWIGNLSSTVDHALLDRMLELINPTWQPISVREGSEPDIFWNALGGKTEYPRQKELKQHVEDPHLFTLTCSDGMQNTLSNFIHSRDDVLCLGSELLQVLIAVKFFLMVGIGSYAAWLNFVAGDFKVKEIYNFAQDDLTTEDVLILDCHEEIHVWIGSHSNIKSKQQAILLGMKFLQTDPLVEGLSSETPIYVITEGREPLFFTRFFEWDSSKANMHGNSFERRLAILKGKKQNLEVHTSKSWKASPKETTPDGLRSKSVSSNGRNSTSPVSSASVTHFNSSTNYQISTPAPTARKLFPGSPFHDSAGSPKAEAESPSQAAVLAQVDGNDASENSVIYPYERLKVNSSDPVTDIDVTKREGYLCDEEFQEKFGMRKKAFYELPKWRQNKLKISLHLF</sequence>
<feature type="region of interest" description="Disordered" evidence="3">
    <location>
        <begin position="796"/>
        <end position="875"/>
    </location>
</feature>
<evidence type="ECO:0000256" key="3">
    <source>
        <dbReference type="SAM" id="MobiDB-lite"/>
    </source>
</evidence>
<dbReference type="PANTHER" id="PTHR11977:SF25">
    <property type="entry name" value="VILLIN-1"/>
    <property type="match status" value="1"/>
</dbReference>
<dbReference type="CDD" id="cd11291">
    <property type="entry name" value="gelsolin_S6_like"/>
    <property type="match status" value="1"/>
</dbReference>
<name>A0AAJ6TSP7_POPEU</name>
<dbReference type="PROSITE" id="PS51089">
    <property type="entry name" value="HP"/>
    <property type="match status" value="1"/>
</dbReference>
<protein>
    <submittedName>
        <fullName evidence="6 7">Villin-1-like isoform X1</fullName>
    </submittedName>
</protein>
<dbReference type="InterPro" id="IPR036886">
    <property type="entry name" value="Villin_headpiece_dom_sf"/>
</dbReference>
<feature type="domain" description="HP" evidence="4">
    <location>
        <begin position="890"/>
        <end position="955"/>
    </location>
</feature>
<dbReference type="RefSeq" id="XP_011016354.1">
    <property type="nucleotide sequence ID" value="XM_011018052.1"/>
</dbReference>
<gene>
    <name evidence="6 7" type="primary">LOC105119858</name>
</gene>
<dbReference type="Pfam" id="PF02209">
    <property type="entry name" value="VHP"/>
    <property type="match status" value="1"/>
</dbReference>
<dbReference type="GO" id="GO:0051693">
    <property type="term" value="P:actin filament capping"/>
    <property type="evidence" value="ECO:0007669"/>
    <property type="project" value="UniProtKB-KW"/>
</dbReference>
<dbReference type="SUPFAM" id="SSF55753">
    <property type="entry name" value="Actin depolymerizing proteins"/>
    <property type="match status" value="6"/>
</dbReference>
<evidence type="ECO:0000256" key="2">
    <source>
        <dbReference type="ARBA" id="ARBA00022737"/>
    </source>
</evidence>
<reference evidence="6 7" key="1">
    <citation type="submission" date="2025-04" db="UniProtKB">
        <authorList>
            <consortium name="RefSeq"/>
        </authorList>
    </citation>
    <scope>IDENTIFICATION</scope>
</reference>
<dbReference type="Proteomes" id="UP000694918">
    <property type="component" value="Unplaced"/>
</dbReference>
<dbReference type="Gene3D" id="1.10.950.10">
    <property type="entry name" value="Villin headpiece domain"/>
    <property type="match status" value="1"/>
</dbReference>
<dbReference type="Pfam" id="PF00626">
    <property type="entry name" value="Gelsolin"/>
    <property type="match status" value="4"/>
</dbReference>
<keyword evidence="2" id="KW-0677">Repeat</keyword>
<dbReference type="FunFam" id="3.40.20.10:FF:000001">
    <property type="entry name" value="Gelsolin"/>
    <property type="match status" value="1"/>
</dbReference>
<dbReference type="RefSeq" id="XP_011016355.1">
    <property type="nucleotide sequence ID" value="XM_011018053.1"/>
</dbReference>
<dbReference type="AlphaFoldDB" id="A0AAJ6TSP7"/>
<dbReference type="InterPro" id="IPR003128">
    <property type="entry name" value="Villin_headpiece"/>
</dbReference>
<dbReference type="CDD" id="cd11293">
    <property type="entry name" value="gelsolin_S4_like"/>
    <property type="match status" value="1"/>
</dbReference>
<evidence type="ECO:0000313" key="5">
    <source>
        <dbReference type="Proteomes" id="UP000694918"/>
    </source>
</evidence>
<evidence type="ECO:0000313" key="6">
    <source>
        <dbReference type="RefSeq" id="XP_011016354.1"/>
    </source>
</evidence>
<dbReference type="InterPro" id="IPR007123">
    <property type="entry name" value="Gelsolin-like_dom"/>
</dbReference>
<dbReference type="SMART" id="SM00262">
    <property type="entry name" value="GEL"/>
    <property type="match status" value="6"/>
</dbReference>
<dbReference type="CDD" id="cd11288">
    <property type="entry name" value="gelsolin_S5_like"/>
    <property type="match status" value="1"/>
</dbReference>
<accession>A0AAJ6TSP7</accession>
<proteinExistence type="predicted"/>
<dbReference type="GO" id="GO:0051015">
    <property type="term" value="F:actin filament binding"/>
    <property type="evidence" value="ECO:0007669"/>
    <property type="project" value="InterPro"/>
</dbReference>
<dbReference type="SMART" id="SM00153">
    <property type="entry name" value="VHP"/>
    <property type="match status" value="1"/>
</dbReference>
<organism evidence="5 6">
    <name type="scientific">Populus euphratica</name>
    <name type="common">Euphrates poplar</name>
    <dbReference type="NCBI Taxonomy" id="75702"/>
    <lineage>
        <taxon>Eukaryota</taxon>
        <taxon>Viridiplantae</taxon>
        <taxon>Streptophyta</taxon>
        <taxon>Embryophyta</taxon>
        <taxon>Tracheophyta</taxon>
        <taxon>Spermatophyta</taxon>
        <taxon>Magnoliopsida</taxon>
        <taxon>eudicotyledons</taxon>
        <taxon>Gunneridae</taxon>
        <taxon>Pentapetalae</taxon>
        <taxon>rosids</taxon>
        <taxon>fabids</taxon>
        <taxon>Malpighiales</taxon>
        <taxon>Salicaceae</taxon>
        <taxon>Saliceae</taxon>
        <taxon>Populus</taxon>
    </lineage>
</organism>
<evidence type="ECO:0000259" key="4">
    <source>
        <dbReference type="PROSITE" id="PS51089"/>
    </source>
</evidence>
<dbReference type="Gene3D" id="3.40.20.10">
    <property type="entry name" value="Severin"/>
    <property type="match status" value="6"/>
</dbReference>